<organism evidence="14">
    <name type="scientific">Notodromas monacha</name>
    <dbReference type="NCBI Taxonomy" id="399045"/>
    <lineage>
        <taxon>Eukaryota</taxon>
        <taxon>Metazoa</taxon>
        <taxon>Ecdysozoa</taxon>
        <taxon>Arthropoda</taxon>
        <taxon>Crustacea</taxon>
        <taxon>Oligostraca</taxon>
        <taxon>Ostracoda</taxon>
        <taxon>Podocopa</taxon>
        <taxon>Podocopida</taxon>
        <taxon>Cypridocopina</taxon>
        <taxon>Cypridoidea</taxon>
        <taxon>Cyprididae</taxon>
        <taxon>Notodromas</taxon>
    </lineage>
</organism>
<feature type="transmembrane region" description="Helical" evidence="12">
    <location>
        <begin position="302"/>
        <end position="327"/>
    </location>
</feature>
<keyword evidence="5 12" id="KW-0812">Transmembrane</keyword>
<keyword evidence="15" id="KW-1185">Reference proteome</keyword>
<keyword evidence="7" id="KW-0965">Cell junction</keyword>
<dbReference type="PANTHER" id="PTHR11893:SF40">
    <property type="entry name" value="INNEXIN SHAKING-B"/>
    <property type="match status" value="1"/>
</dbReference>
<feature type="transmembrane region" description="Helical" evidence="12">
    <location>
        <begin position="212"/>
        <end position="232"/>
    </location>
</feature>
<comment type="similarity">
    <text evidence="12">Belongs to the pannexin family.</text>
</comment>
<evidence type="ECO:0000313" key="14">
    <source>
        <dbReference type="EMBL" id="CAD7280377.1"/>
    </source>
</evidence>
<comment type="function">
    <text evidence="12">Structural component of the gap junctions.</text>
</comment>
<reference evidence="14" key="1">
    <citation type="submission" date="2020-11" db="EMBL/GenBank/DDBJ databases">
        <authorList>
            <person name="Tran Van P."/>
        </authorList>
    </citation>
    <scope>NUCLEOTIDE SEQUENCE</scope>
</reference>
<dbReference type="GO" id="GO:0005243">
    <property type="term" value="F:gap junction channel activity"/>
    <property type="evidence" value="ECO:0007669"/>
    <property type="project" value="TreeGrafter"/>
</dbReference>
<dbReference type="PANTHER" id="PTHR11893">
    <property type="entry name" value="INNEXIN"/>
    <property type="match status" value="1"/>
</dbReference>
<evidence type="ECO:0000256" key="3">
    <source>
        <dbReference type="ARBA" id="ARBA00022448"/>
    </source>
</evidence>
<evidence type="ECO:0000256" key="10">
    <source>
        <dbReference type="ARBA" id="ARBA00023136"/>
    </source>
</evidence>
<accession>A0A7R9BUD4</accession>
<name>A0A7R9BUD4_9CRUS</name>
<feature type="region of interest" description="Disordered" evidence="13">
    <location>
        <begin position="395"/>
        <end position="422"/>
    </location>
</feature>
<evidence type="ECO:0000256" key="12">
    <source>
        <dbReference type="RuleBase" id="RU010713"/>
    </source>
</evidence>
<evidence type="ECO:0000313" key="15">
    <source>
        <dbReference type="Proteomes" id="UP000678499"/>
    </source>
</evidence>
<dbReference type="GO" id="GO:0034220">
    <property type="term" value="P:monoatomic ion transmembrane transport"/>
    <property type="evidence" value="ECO:0007669"/>
    <property type="project" value="UniProtKB-KW"/>
</dbReference>
<dbReference type="InterPro" id="IPR000990">
    <property type="entry name" value="Innexin"/>
</dbReference>
<evidence type="ECO:0000256" key="11">
    <source>
        <dbReference type="ARBA" id="ARBA00023303"/>
    </source>
</evidence>
<evidence type="ECO:0000256" key="9">
    <source>
        <dbReference type="ARBA" id="ARBA00023065"/>
    </source>
</evidence>
<evidence type="ECO:0000256" key="6">
    <source>
        <dbReference type="ARBA" id="ARBA00022868"/>
    </source>
</evidence>
<dbReference type="PROSITE" id="PS51013">
    <property type="entry name" value="PANNEXIN"/>
    <property type="match status" value="1"/>
</dbReference>
<evidence type="ECO:0000256" key="7">
    <source>
        <dbReference type="ARBA" id="ARBA00022949"/>
    </source>
</evidence>
<protein>
    <recommendedName>
        <fullName evidence="12">Innexin</fullName>
    </recommendedName>
</protein>
<dbReference type="Proteomes" id="UP000678499">
    <property type="component" value="Unassembled WGS sequence"/>
</dbReference>
<proteinExistence type="inferred from homology"/>
<comment type="subcellular location">
    <subcellularLocation>
        <location evidence="1">Cell junction</location>
        <location evidence="1">Gap junction</location>
    </subcellularLocation>
    <subcellularLocation>
        <location evidence="2 12">Cell membrane</location>
        <topology evidence="2 12">Multi-pass membrane protein</topology>
    </subcellularLocation>
</comment>
<keyword evidence="3 12" id="KW-0813">Transport</keyword>
<keyword evidence="9 12" id="KW-0406">Ion transport</keyword>
<dbReference type="GO" id="GO:0005921">
    <property type="term" value="C:gap junction"/>
    <property type="evidence" value="ECO:0007669"/>
    <property type="project" value="UniProtKB-SubCell"/>
</dbReference>
<gene>
    <name evidence="12" type="primary">inx</name>
    <name evidence="14" type="ORF">NMOB1V02_LOCUS8037</name>
</gene>
<sequence length="446" mass="50486">MVLLETLALLGSLHGLEKFGAVAIDGFTFKLHYRFTCSAIFGLSLLLSATELIGSKIDCMSSAAKDASAQRFMDSYCFSMGTKTVTHLYEPRVFKGSDRKQLPRVGVHVLAPGVGPRLDRTLDPKTSQDYFTQHKFYLWIPFVLLVSGVSFRVPREIWKALERGKLRSLLKEHVEPENRKLYVMKSEKERENATDRLADYLISSHGSHTWYLVRYLGAQLLNLVVVVMNILLMDKFLAGRFVGLGVEYLKYSAVDDEERIDPLIKVFPRVAACDFHTVGVSGTIVNNPAICILAMNIFAEKVFFFLWWWFFFVLIPVTSASLLHWVWVATSAARRTQLLMSKSRRAEPTSVNAVVYQKMSNVGDFFLLLQLSLNMPTEAFSQLIDVLASSDKLRQHQQQRRRRDDDADSASAGRQQGGGNNAFEMTSKIMTSYAHHKVLPHTITVE</sequence>
<dbReference type="GO" id="GO:0005886">
    <property type="term" value="C:plasma membrane"/>
    <property type="evidence" value="ECO:0007669"/>
    <property type="project" value="UniProtKB-SubCell"/>
</dbReference>
<keyword evidence="8 12" id="KW-1133">Transmembrane helix</keyword>
<keyword evidence="10 12" id="KW-0472">Membrane</keyword>
<evidence type="ECO:0000256" key="2">
    <source>
        <dbReference type="ARBA" id="ARBA00004651"/>
    </source>
</evidence>
<comment type="caution">
    <text evidence="12">Lacks conserved residue(s) required for the propagation of feature annotation.</text>
</comment>
<dbReference type="EMBL" id="OA884164">
    <property type="protein sequence ID" value="CAD7280377.1"/>
    <property type="molecule type" value="Genomic_DNA"/>
</dbReference>
<evidence type="ECO:0000256" key="4">
    <source>
        <dbReference type="ARBA" id="ARBA00022475"/>
    </source>
</evidence>
<dbReference type="EMBL" id="CAJPEX010002127">
    <property type="protein sequence ID" value="CAG0920529.1"/>
    <property type="molecule type" value="Genomic_DNA"/>
</dbReference>
<feature type="transmembrane region" description="Helical" evidence="12">
    <location>
        <begin position="136"/>
        <end position="153"/>
    </location>
</feature>
<keyword evidence="11 12" id="KW-0407">Ion channel</keyword>
<evidence type="ECO:0000256" key="8">
    <source>
        <dbReference type="ARBA" id="ARBA00022989"/>
    </source>
</evidence>
<dbReference type="AlphaFoldDB" id="A0A7R9BUD4"/>
<dbReference type="Pfam" id="PF00876">
    <property type="entry name" value="Innexin"/>
    <property type="match status" value="1"/>
</dbReference>
<evidence type="ECO:0000256" key="5">
    <source>
        <dbReference type="ARBA" id="ARBA00022692"/>
    </source>
</evidence>
<keyword evidence="4" id="KW-1003">Cell membrane</keyword>
<dbReference type="PRINTS" id="PR01262">
    <property type="entry name" value="INNEXIN"/>
</dbReference>
<keyword evidence="6" id="KW-0303">Gap junction</keyword>
<evidence type="ECO:0000256" key="13">
    <source>
        <dbReference type="SAM" id="MobiDB-lite"/>
    </source>
</evidence>
<evidence type="ECO:0000256" key="1">
    <source>
        <dbReference type="ARBA" id="ARBA00004610"/>
    </source>
</evidence>